<accession>A0ABU2BMM3</accession>
<sequence>MDLNTVGHGSDCHPFRQRPTATTTPDSPHGALGAPLVEEMLVDGTAKATTDVLRQ</sequence>
<evidence type="ECO:0000313" key="2">
    <source>
        <dbReference type="EMBL" id="MDR7359204.1"/>
    </source>
</evidence>
<gene>
    <name evidence="2" type="ORF">J2S64_002895</name>
</gene>
<organism evidence="2 3">
    <name type="scientific">Paeniglutamicibacter sulfureus</name>
    <dbReference type="NCBI Taxonomy" id="43666"/>
    <lineage>
        <taxon>Bacteria</taxon>
        <taxon>Bacillati</taxon>
        <taxon>Actinomycetota</taxon>
        <taxon>Actinomycetes</taxon>
        <taxon>Micrococcales</taxon>
        <taxon>Micrococcaceae</taxon>
        <taxon>Paeniglutamicibacter</taxon>
    </lineage>
</organism>
<protein>
    <submittedName>
        <fullName evidence="2">Uncharacterized protein</fullName>
    </submittedName>
</protein>
<evidence type="ECO:0000256" key="1">
    <source>
        <dbReference type="SAM" id="MobiDB-lite"/>
    </source>
</evidence>
<proteinExistence type="predicted"/>
<comment type="caution">
    <text evidence="2">The sequence shown here is derived from an EMBL/GenBank/DDBJ whole genome shotgun (WGS) entry which is preliminary data.</text>
</comment>
<keyword evidence="3" id="KW-1185">Reference proteome</keyword>
<reference evidence="2 3" key="1">
    <citation type="submission" date="2023-07" db="EMBL/GenBank/DDBJ databases">
        <title>Sequencing the genomes of 1000 actinobacteria strains.</title>
        <authorList>
            <person name="Klenk H.-P."/>
        </authorList>
    </citation>
    <scope>NUCLEOTIDE SEQUENCE [LARGE SCALE GENOMIC DNA]</scope>
    <source>
        <strain evidence="2 3">DSM 20167</strain>
    </source>
</reference>
<name>A0ABU2BMM3_9MICC</name>
<dbReference type="Proteomes" id="UP001183817">
    <property type="component" value="Unassembled WGS sequence"/>
</dbReference>
<dbReference type="RefSeq" id="WP_310291538.1">
    <property type="nucleotide sequence ID" value="NZ_BAAAWO010000001.1"/>
</dbReference>
<evidence type="ECO:0000313" key="3">
    <source>
        <dbReference type="Proteomes" id="UP001183817"/>
    </source>
</evidence>
<feature type="region of interest" description="Disordered" evidence="1">
    <location>
        <begin position="1"/>
        <end position="33"/>
    </location>
</feature>
<dbReference type="EMBL" id="JAVDYI010000001">
    <property type="protein sequence ID" value="MDR7359204.1"/>
    <property type="molecule type" value="Genomic_DNA"/>
</dbReference>